<sequence length="66" mass="7392">MKILVNDEAIELATRATLSQLLEMLEQDLNGVAVAVNQNIVPQHDWRDYRLTDQDKVALFRAIAGG</sequence>
<dbReference type="InterPro" id="IPR016155">
    <property type="entry name" value="Mopterin_synth/thiamin_S_b"/>
</dbReference>
<dbReference type="CDD" id="cd00565">
    <property type="entry name" value="Ubl_ThiS"/>
    <property type="match status" value="1"/>
</dbReference>
<organism evidence="1 2">
    <name type="scientific">Neiella holothuriorum</name>
    <dbReference type="NCBI Taxonomy" id="2870530"/>
    <lineage>
        <taxon>Bacteria</taxon>
        <taxon>Pseudomonadati</taxon>
        <taxon>Pseudomonadota</taxon>
        <taxon>Gammaproteobacteria</taxon>
        <taxon>Alteromonadales</taxon>
        <taxon>Echinimonadaceae</taxon>
        <taxon>Neiella</taxon>
    </lineage>
</organism>
<keyword evidence="2" id="KW-1185">Reference proteome</keyword>
<comment type="caution">
    <text evidence="1">The sequence shown here is derived from an EMBL/GenBank/DDBJ whole genome shotgun (WGS) entry which is preliminary data.</text>
</comment>
<dbReference type="InterPro" id="IPR012675">
    <property type="entry name" value="Beta-grasp_dom_sf"/>
</dbReference>
<evidence type="ECO:0000313" key="1">
    <source>
        <dbReference type="EMBL" id="MBW8192238.1"/>
    </source>
</evidence>
<dbReference type="SUPFAM" id="SSF54285">
    <property type="entry name" value="MoaD/ThiS"/>
    <property type="match status" value="1"/>
</dbReference>
<gene>
    <name evidence="1" type="primary">thiS</name>
    <name evidence="1" type="ORF">K0504_14470</name>
</gene>
<accession>A0ABS7EIQ8</accession>
<dbReference type="Gene3D" id="3.10.20.30">
    <property type="match status" value="1"/>
</dbReference>
<name>A0ABS7EIQ8_9GAMM</name>
<protein>
    <submittedName>
        <fullName evidence="1">Sulfur carrier protein ThiS</fullName>
    </submittedName>
</protein>
<reference evidence="1" key="1">
    <citation type="submission" date="2021-07" db="EMBL/GenBank/DDBJ databases">
        <title>Neiella marina sp. nov., isolated from the intestinal content of sea cucumber Apostichopus japonicus.</title>
        <authorList>
            <person name="Bai X."/>
        </authorList>
    </citation>
    <scope>NUCLEOTIDE SEQUENCE</scope>
    <source>
        <strain evidence="1">126</strain>
    </source>
</reference>
<dbReference type="InterPro" id="IPR003749">
    <property type="entry name" value="ThiS/MoaD-like"/>
</dbReference>
<dbReference type="Pfam" id="PF02597">
    <property type="entry name" value="ThiS"/>
    <property type="match status" value="1"/>
</dbReference>
<proteinExistence type="predicted"/>
<dbReference type="PANTHER" id="PTHR34472:SF1">
    <property type="entry name" value="SULFUR CARRIER PROTEIN THIS"/>
    <property type="match status" value="1"/>
</dbReference>
<dbReference type="Proteomes" id="UP001166251">
    <property type="component" value="Unassembled WGS sequence"/>
</dbReference>
<dbReference type="NCBIfam" id="TIGR01683">
    <property type="entry name" value="thiS"/>
    <property type="match status" value="1"/>
</dbReference>
<dbReference type="PANTHER" id="PTHR34472">
    <property type="entry name" value="SULFUR CARRIER PROTEIN THIS"/>
    <property type="match status" value="1"/>
</dbReference>
<evidence type="ECO:0000313" key="2">
    <source>
        <dbReference type="Proteomes" id="UP001166251"/>
    </source>
</evidence>
<dbReference type="InterPro" id="IPR010035">
    <property type="entry name" value="Thi_S"/>
</dbReference>
<dbReference type="EMBL" id="JAHZSS010000020">
    <property type="protein sequence ID" value="MBW8192238.1"/>
    <property type="molecule type" value="Genomic_DNA"/>
</dbReference>
<dbReference type="RefSeq" id="WP_220104864.1">
    <property type="nucleotide sequence ID" value="NZ_JAHZSS010000020.1"/>
</dbReference>